<gene>
    <name evidence="10" type="ORF">NTEN_LOCUS18180</name>
</gene>
<dbReference type="Proteomes" id="UP000479000">
    <property type="component" value="Unassembled WGS sequence"/>
</dbReference>
<dbReference type="GO" id="GO:0005576">
    <property type="term" value="C:extracellular region"/>
    <property type="evidence" value="ECO:0007669"/>
    <property type="project" value="UniProtKB-SubCell"/>
</dbReference>
<feature type="region of interest" description="Disordered" evidence="8">
    <location>
        <begin position="1160"/>
        <end position="1221"/>
    </location>
</feature>
<feature type="region of interest" description="Disordered" evidence="8">
    <location>
        <begin position="1234"/>
        <end position="1280"/>
    </location>
</feature>
<organism evidence="10 11">
    <name type="scientific">Nesidiocoris tenuis</name>
    <dbReference type="NCBI Taxonomy" id="355587"/>
    <lineage>
        <taxon>Eukaryota</taxon>
        <taxon>Metazoa</taxon>
        <taxon>Ecdysozoa</taxon>
        <taxon>Arthropoda</taxon>
        <taxon>Hexapoda</taxon>
        <taxon>Insecta</taxon>
        <taxon>Pterygota</taxon>
        <taxon>Neoptera</taxon>
        <taxon>Paraneoptera</taxon>
        <taxon>Hemiptera</taxon>
        <taxon>Heteroptera</taxon>
        <taxon>Panheteroptera</taxon>
        <taxon>Cimicomorpha</taxon>
        <taxon>Miridae</taxon>
        <taxon>Dicyphina</taxon>
        <taxon>Nesidiocoris</taxon>
    </lineage>
</organism>
<dbReference type="PANTHER" id="PTHR11475:SF106">
    <property type="entry name" value="CURLY SU"/>
    <property type="match status" value="1"/>
</dbReference>
<feature type="region of interest" description="Disordered" evidence="8">
    <location>
        <begin position="647"/>
        <end position="713"/>
    </location>
</feature>
<dbReference type="InterPro" id="IPR019791">
    <property type="entry name" value="Haem_peroxidase_animal"/>
</dbReference>
<dbReference type="SUPFAM" id="SSF48113">
    <property type="entry name" value="Heme-dependent peroxidases"/>
    <property type="match status" value="1"/>
</dbReference>
<dbReference type="OrthoDB" id="823504at2759"/>
<dbReference type="PROSITE" id="PS51192">
    <property type="entry name" value="HELICASE_ATP_BIND_1"/>
    <property type="match status" value="1"/>
</dbReference>
<feature type="region of interest" description="Disordered" evidence="8">
    <location>
        <begin position="1551"/>
        <end position="1631"/>
    </location>
</feature>
<dbReference type="GO" id="GO:0003676">
    <property type="term" value="F:nucleic acid binding"/>
    <property type="evidence" value="ECO:0007669"/>
    <property type="project" value="InterPro"/>
</dbReference>
<evidence type="ECO:0000256" key="2">
    <source>
        <dbReference type="ARBA" id="ARBA00022525"/>
    </source>
</evidence>
<reference evidence="10 11" key="1">
    <citation type="submission" date="2020-02" db="EMBL/GenBank/DDBJ databases">
        <authorList>
            <person name="Ferguson B K."/>
        </authorList>
    </citation>
    <scope>NUCLEOTIDE SEQUENCE [LARGE SCALE GENOMIC DNA]</scope>
</reference>
<dbReference type="GO" id="GO:0005524">
    <property type="term" value="F:ATP binding"/>
    <property type="evidence" value="ECO:0007669"/>
    <property type="project" value="InterPro"/>
</dbReference>
<keyword evidence="7" id="KW-0479">Metal-binding</keyword>
<feature type="compositionally biased region" description="Basic and acidic residues" evidence="8">
    <location>
        <begin position="1176"/>
        <end position="1193"/>
    </location>
</feature>
<feature type="region of interest" description="Disordered" evidence="8">
    <location>
        <begin position="1349"/>
        <end position="1372"/>
    </location>
</feature>
<feature type="compositionally biased region" description="Polar residues" evidence="8">
    <location>
        <begin position="1580"/>
        <end position="1593"/>
    </location>
</feature>
<dbReference type="FunFam" id="1.10.640.10:FF:000003">
    <property type="entry name" value="chorion peroxidase"/>
    <property type="match status" value="1"/>
</dbReference>
<keyword evidence="11" id="KW-1185">Reference proteome</keyword>
<dbReference type="CDD" id="cd09823">
    <property type="entry name" value="peroxinectin_like"/>
    <property type="match status" value="1"/>
</dbReference>
<dbReference type="Pfam" id="PF03098">
    <property type="entry name" value="An_peroxidase"/>
    <property type="match status" value="2"/>
</dbReference>
<dbReference type="EMBL" id="CADCXU010026878">
    <property type="protein sequence ID" value="CAB0013578.1"/>
    <property type="molecule type" value="Genomic_DNA"/>
</dbReference>
<dbReference type="Gene3D" id="1.10.640.10">
    <property type="entry name" value="Haem peroxidase domain superfamily, animal type"/>
    <property type="match status" value="1"/>
</dbReference>
<feature type="compositionally biased region" description="Basic and acidic residues" evidence="8">
    <location>
        <begin position="1135"/>
        <end position="1144"/>
    </location>
</feature>
<evidence type="ECO:0000259" key="9">
    <source>
        <dbReference type="PROSITE" id="PS51192"/>
    </source>
</evidence>
<feature type="binding site" description="axial binding residue" evidence="7">
    <location>
        <position position="396"/>
    </location>
    <ligand>
        <name>heme b</name>
        <dbReference type="ChEBI" id="CHEBI:60344"/>
    </ligand>
    <ligandPart>
        <name>Fe</name>
        <dbReference type="ChEBI" id="CHEBI:18248"/>
    </ligandPart>
</feature>
<dbReference type="InterPro" id="IPR010255">
    <property type="entry name" value="Haem_peroxidase_sf"/>
</dbReference>
<protein>
    <recommendedName>
        <fullName evidence="9">Helicase ATP-binding domain-containing protein</fullName>
    </recommendedName>
</protein>
<evidence type="ECO:0000313" key="11">
    <source>
        <dbReference type="Proteomes" id="UP000479000"/>
    </source>
</evidence>
<sequence length="1765" mass="196097">MISCCVVFVSRATVGGCALTEGGPQMVGRQRPHPKGQFLSLITPSALMELSTISRIFYYRISRVFSLSRREIETLLPGVDTSGTEIRRFCAEAGRLGGGGSSAGGGGTASGRGQIWCKESRYRRHDGSCNNLRRPNDGTATFPFKRLLLPQYADHISEPRVGREGFPLPPPRLVSTTVHGDTSTAHAQLISFMFPAWGQLIDHDLTLTAETKGSRVQINMLTSYIDANFMYGSNYRVADSLRTLQGGQLKTVPAFRNVGLKPILPPKKVQPEDGCILSGQTNSHCFLAGDNRVNEQLALGVLHTLTVREHNRIATELAEINPYWDDETLYQETRHIVAAIVQHITYNEFLPVLLGEKMIEKFDLKLKYQGFSNDYDPSIDATIPASFGTAAFRFGHSLLPDAMEMRSVSHKLIGERKLSEMLQQPFDLYKPGLIDAYVLGMVSQPSQAMDGSITDQVTNHLFQEPSKTFGRDLASINIARAREHGVPGYMAYRKFCGLDDMRTWDDMWNHLPNSTIRHYLHLYSHPDDIDLWSAGVSEFPAPGSMLGPVFSCIIGMTFRDLKRGDRFWYENQGFRNSFTLGQLQEIRKYTLSRMLCNTADNIHTIQRHALLLPDYDKNPRVSCKSKQIPNIDLQVWKDKNYNEDKVSATSSSQNYHKPSYGSYQPSTTETGYPASSIFGGDSSYNPSNSDKYPDKNPSETKPVGTDYELTRPQGPSVDLTEILASLPTKTATKEPYRPTPTAPFMNHGYHEEQKVSKSSINKPSTKMIFESISMKKHSFCKEGRIRENLGTLAEIMQRIDGDIDLKIFPVVAPGQSHLFAEVTADGSRLVDHFSVDFQNGHFAERHGLSCHSFTEIQKQRADFDVPLAIGMPHVRQRSGWRESCVLRSYVCRLMEEKNLENIGCVVVDELHLLGDPHRGYLLELLLTKLRYICKKGLCPPIQIIGMSATLPNLEILSKWLDAALYVTDFRPIPLTEYLKVNRTLLKVPDLTNCGEVVPEFIIDIIASGLITSYAEVECYTSCTMLAAYEDPAKINEAVQKCVKYLTDKGFIDLKNETEISASSLAEACLSASMSPDQGLTLLAELDKARKNFVLESDLHAVYQREMGVDHVQWNDHHASPDIYDMSTVGPGSRDTTTKDGTTKDESLNVSVASANFEHVNQSDRRIGLPSTSSAKFDLETKTEDDRSEPELELKLALSEENDGNDEKESEEESGQGSLSSSKFTSLLNISNPCIPKLSSRPASPTSGSVSGDDVGPSDSEDVVPTSQDLETEENVSGKMNRSSVALFLNNSKATPTTKEGLPKDLTDYSNLQISNFSNLFGDSFSRESPVERSKVARFRNGVESSTPIVNKVTSASKTPADSGKGSQSARSPLLFQTPNSAGADFSDGDMFGDSGTHRRLSASMICAINSNQPLDDFDPNWGGDSLLLASQVVESHKKEALNLKRKLAEESPLSNREAPPSKRKCVLSVHKTKAEKCSSRNDSLSTAENSSLNAQQLKIVDLESDPFRLRAEEGNIIEQVDTPPSLKDNKVLPGSRNSLTDSVLAQVFQDSFGPADGKSSDPGTPEMFESPQKRPRAEDSTNIVSHTTSYNSRKNNDNKHVVKCSRSPRTSPSEKEKSRIGRIDRSKRSQSTCKKLLTLPDNQVDPLKTGQPSGIERLKPNIDTDGKAKKLKKIQIRNLGEKRSSRESINHRKHTRSVFRTHRIPTYQNSDHTDEILWASRFIENRRRSGNLQQRCQPGRFPGHGRPQERNGLLSGNCTVFINGK</sequence>
<name>A0A6H5HAN3_9HEMI</name>
<feature type="region of interest" description="Disordered" evidence="8">
    <location>
        <begin position="1729"/>
        <end position="1752"/>
    </location>
</feature>
<dbReference type="PANTHER" id="PTHR11475">
    <property type="entry name" value="OXIDASE/PEROXIDASE"/>
    <property type="match status" value="1"/>
</dbReference>
<comment type="subcellular location">
    <subcellularLocation>
        <location evidence="1">Secreted</location>
    </subcellularLocation>
</comment>
<evidence type="ECO:0000256" key="4">
    <source>
        <dbReference type="ARBA" id="ARBA00022617"/>
    </source>
</evidence>
<dbReference type="InterPro" id="IPR014001">
    <property type="entry name" value="Helicase_ATP-bd"/>
</dbReference>
<keyword evidence="5" id="KW-0732">Signal</keyword>
<dbReference type="Pfam" id="PF00270">
    <property type="entry name" value="DEAD"/>
    <property type="match status" value="1"/>
</dbReference>
<keyword evidence="4 7" id="KW-0349">Heme</keyword>
<dbReference type="Gene3D" id="3.40.50.300">
    <property type="entry name" value="P-loop containing nucleotide triphosphate hydrolases"/>
    <property type="match status" value="1"/>
</dbReference>
<dbReference type="InterPro" id="IPR027417">
    <property type="entry name" value="P-loop_NTPase"/>
</dbReference>
<evidence type="ECO:0000256" key="8">
    <source>
        <dbReference type="SAM" id="MobiDB-lite"/>
    </source>
</evidence>
<keyword evidence="2" id="KW-0964">Secreted</keyword>
<dbReference type="PRINTS" id="PR00457">
    <property type="entry name" value="ANPEROXIDASE"/>
</dbReference>
<feature type="compositionally biased region" description="Basic and acidic residues" evidence="8">
    <location>
        <begin position="1612"/>
        <end position="1627"/>
    </location>
</feature>
<accession>A0A6H5HAN3</accession>
<dbReference type="SUPFAM" id="SSF52540">
    <property type="entry name" value="P-loop containing nucleoside triphosphate hydrolases"/>
    <property type="match status" value="1"/>
</dbReference>
<dbReference type="Gene3D" id="1.10.3380.30">
    <property type="match status" value="1"/>
</dbReference>
<feature type="domain" description="Helicase ATP-binding" evidence="9">
    <location>
        <begin position="888"/>
        <end position="968"/>
    </location>
</feature>
<dbReference type="GO" id="GO:0004601">
    <property type="term" value="F:peroxidase activity"/>
    <property type="evidence" value="ECO:0007669"/>
    <property type="project" value="UniProtKB-KW"/>
</dbReference>
<dbReference type="GO" id="GO:0006979">
    <property type="term" value="P:response to oxidative stress"/>
    <property type="evidence" value="ECO:0007669"/>
    <property type="project" value="InterPro"/>
</dbReference>
<dbReference type="Pfam" id="PF20470">
    <property type="entry name" value="HTH_61"/>
    <property type="match status" value="1"/>
</dbReference>
<feature type="compositionally biased region" description="Polar residues" evidence="8">
    <location>
        <begin position="647"/>
        <end position="670"/>
    </location>
</feature>
<feature type="compositionally biased region" description="Acidic residues" evidence="8">
    <location>
        <begin position="1199"/>
        <end position="1213"/>
    </location>
</feature>
<evidence type="ECO:0000256" key="7">
    <source>
        <dbReference type="PIRSR" id="PIRSR619791-2"/>
    </source>
</evidence>
<evidence type="ECO:0000256" key="3">
    <source>
        <dbReference type="ARBA" id="ARBA00022559"/>
    </source>
</evidence>
<evidence type="ECO:0000256" key="1">
    <source>
        <dbReference type="ARBA" id="ARBA00004613"/>
    </source>
</evidence>
<keyword evidence="6 7" id="KW-0408">Iron</keyword>
<dbReference type="GO" id="GO:0022412">
    <property type="term" value="P:cellular process involved in reproduction in multicellular organism"/>
    <property type="evidence" value="ECO:0007669"/>
    <property type="project" value="UniProtKB-ARBA"/>
</dbReference>
<feature type="region of interest" description="Disordered" evidence="8">
    <location>
        <begin position="1120"/>
        <end position="1144"/>
    </location>
</feature>
<feature type="compositionally biased region" description="Low complexity" evidence="8">
    <location>
        <begin position="1243"/>
        <end position="1257"/>
    </location>
</feature>
<dbReference type="InterPro" id="IPR037120">
    <property type="entry name" value="Haem_peroxidase_sf_animal"/>
</dbReference>
<dbReference type="PROSITE" id="PS50292">
    <property type="entry name" value="PEROXIDASE_3"/>
    <property type="match status" value="1"/>
</dbReference>
<dbReference type="GO" id="GO:0020037">
    <property type="term" value="F:heme binding"/>
    <property type="evidence" value="ECO:0007669"/>
    <property type="project" value="InterPro"/>
</dbReference>
<keyword evidence="3" id="KW-0560">Oxidoreductase</keyword>
<evidence type="ECO:0000256" key="5">
    <source>
        <dbReference type="ARBA" id="ARBA00022729"/>
    </source>
</evidence>
<proteinExistence type="predicted"/>
<dbReference type="InterPro" id="IPR011545">
    <property type="entry name" value="DEAD/DEAH_box_helicase_dom"/>
</dbReference>
<keyword evidence="3" id="KW-0575">Peroxidase</keyword>
<dbReference type="GO" id="GO:0046872">
    <property type="term" value="F:metal ion binding"/>
    <property type="evidence" value="ECO:0007669"/>
    <property type="project" value="UniProtKB-KW"/>
</dbReference>
<evidence type="ECO:0000256" key="6">
    <source>
        <dbReference type="ARBA" id="ARBA00023004"/>
    </source>
</evidence>
<dbReference type="InterPro" id="IPR046931">
    <property type="entry name" value="HTH_61"/>
</dbReference>
<evidence type="ECO:0000313" key="10">
    <source>
        <dbReference type="EMBL" id="CAB0013578.1"/>
    </source>
</evidence>